<name>A0A9P3G0Y8_9APHY</name>
<dbReference type="InterPro" id="IPR011082">
    <property type="entry name" value="Exosome-assoc_fac/DNA_repair"/>
</dbReference>
<dbReference type="AlphaFoldDB" id="A0A9P3G0Y8"/>
<dbReference type="InterPro" id="IPR007146">
    <property type="entry name" value="Sas10/Utp3/C1D"/>
</dbReference>
<dbReference type="PANTHER" id="PTHR15341:SF3">
    <property type="entry name" value="NUCLEAR NUCLEIC ACID-BINDING PROTEIN C1D"/>
    <property type="match status" value="1"/>
</dbReference>
<feature type="compositionally biased region" description="Low complexity" evidence="7">
    <location>
        <begin position="282"/>
        <end position="292"/>
    </location>
</feature>
<organism evidence="8 9">
    <name type="scientific">Phanerochaete sordida</name>
    <dbReference type="NCBI Taxonomy" id="48140"/>
    <lineage>
        <taxon>Eukaryota</taxon>
        <taxon>Fungi</taxon>
        <taxon>Dikarya</taxon>
        <taxon>Basidiomycota</taxon>
        <taxon>Agaricomycotina</taxon>
        <taxon>Agaricomycetes</taxon>
        <taxon>Polyporales</taxon>
        <taxon>Phanerochaetaceae</taxon>
        <taxon>Phanerochaete</taxon>
    </lineage>
</organism>
<keyword evidence="5 6" id="KW-0539">Nucleus</keyword>
<feature type="compositionally biased region" description="Basic and acidic residues" evidence="7">
    <location>
        <begin position="196"/>
        <end position="205"/>
    </location>
</feature>
<dbReference type="PANTHER" id="PTHR15341">
    <property type="entry name" value="SUN-COR STEROID HORMONE RECEPTOR CO-REPRESSOR"/>
    <property type="match status" value="1"/>
</dbReference>
<reference evidence="8 9" key="1">
    <citation type="submission" date="2021-08" db="EMBL/GenBank/DDBJ databases">
        <title>Draft Genome Sequence of Phanerochaete sordida strain YK-624.</title>
        <authorList>
            <person name="Mori T."/>
            <person name="Dohra H."/>
            <person name="Suzuki T."/>
            <person name="Kawagishi H."/>
            <person name="Hirai H."/>
        </authorList>
    </citation>
    <scope>NUCLEOTIDE SEQUENCE [LARGE SCALE GENOMIC DNA]</scope>
    <source>
        <strain evidence="8 9">YK-624</strain>
    </source>
</reference>
<keyword evidence="3 6" id="KW-0698">rRNA processing</keyword>
<comment type="similarity">
    <text evidence="2 6">Belongs to the C1D family.</text>
</comment>
<gene>
    <name evidence="8" type="ORF">PsYK624_022860</name>
</gene>
<evidence type="ECO:0000313" key="9">
    <source>
        <dbReference type="Proteomes" id="UP000703269"/>
    </source>
</evidence>
<accession>A0A9P3G0Y8</accession>
<keyword evidence="9" id="KW-1185">Reference proteome</keyword>
<dbReference type="Pfam" id="PF04000">
    <property type="entry name" value="Sas10_Utp3"/>
    <property type="match status" value="1"/>
</dbReference>
<dbReference type="GO" id="GO:0000460">
    <property type="term" value="P:maturation of 5.8S rRNA"/>
    <property type="evidence" value="ECO:0007669"/>
    <property type="project" value="TreeGrafter"/>
</dbReference>
<dbReference type="GO" id="GO:0005730">
    <property type="term" value="C:nucleolus"/>
    <property type="evidence" value="ECO:0007669"/>
    <property type="project" value="TreeGrafter"/>
</dbReference>
<comment type="caution">
    <text evidence="8">The sequence shown here is derived from an EMBL/GenBank/DDBJ whole genome shotgun (WGS) entry which is preliminary data.</text>
</comment>
<evidence type="ECO:0000256" key="2">
    <source>
        <dbReference type="ARBA" id="ARBA00009154"/>
    </source>
</evidence>
<feature type="compositionally biased region" description="Polar residues" evidence="7">
    <location>
        <begin position="231"/>
        <end position="260"/>
    </location>
</feature>
<evidence type="ECO:0000256" key="4">
    <source>
        <dbReference type="ARBA" id="ARBA00022884"/>
    </source>
</evidence>
<feature type="region of interest" description="Disordered" evidence="7">
    <location>
        <begin position="160"/>
        <end position="292"/>
    </location>
</feature>
<evidence type="ECO:0000256" key="7">
    <source>
        <dbReference type="SAM" id="MobiDB-lite"/>
    </source>
</evidence>
<sequence>MAASTSKVSAKIQALDVSLDELEAKLEPLFAQTLPETVVGLDKIQQAKLQVALPYLVYDLVFIYLKTRGIDPKTHPVVQELDRVRQYFDKIKNAEDPAKQRMTIDKGVANRFIKHAIAQVKVGRPPGQDEGASAPTTSAVRVPVKVTSKMAARAEYERELKEIGSEEEDDLEVIDDAESDASGKAFTSAKGKGKQRATDNMDVDVKLTTGQKRRRAAVDPFAGYGDEPSTPAKSAKTSSVASDIDTPGSSRSGTPQTGSDAASAKTKKRTAQKKARKKAKQEAAAANARAVS</sequence>
<evidence type="ECO:0000313" key="8">
    <source>
        <dbReference type="EMBL" id="GJE86206.1"/>
    </source>
</evidence>
<evidence type="ECO:0000256" key="5">
    <source>
        <dbReference type="ARBA" id="ARBA00023242"/>
    </source>
</evidence>
<feature type="compositionally biased region" description="Acidic residues" evidence="7">
    <location>
        <begin position="165"/>
        <end position="179"/>
    </location>
</feature>
<dbReference type="EMBL" id="BPQB01000003">
    <property type="protein sequence ID" value="GJE86206.1"/>
    <property type="molecule type" value="Genomic_DNA"/>
</dbReference>
<evidence type="ECO:0000256" key="1">
    <source>
        <dbReference type="ARBA" id="ARBA00004123"/>
    </source>
</evidence>
<dbReference type="GO" id="GO:0003723">
    <property type="term" value="F:RNA binding"/>
    <property type="evidence" value="ECO:0007669"/>
    <property type="project" value="UniProtKB-UniRule"/>
</dbReference>
<dbReference type="GO" id="GO:0000178">
    <property type="term" value="C:exosome (RNase complex)"/>
    <property type="evidence" value="ECO:0007669"/>
    <property type="project" value="TreeGrafter"/>
</dbReference>
<dbReference type="GO" id="GO:0010468">
    <property type="term" value="P:regulation of gene expression"/>
    <property type="evidence" value="ECO:0007669"/>
    <property type="project" value="TreeGrafter"/>
</dbReference>
<dbReference type="GO" id="GO:0003677">
    <property type="term" value="F:DNA binding"/>
    <property type="evidence" value="ECO:0007669"/>
    <property type="project" value="TreeGrafter"/>
</dbReference>
<dbReference type="Proteomes" id="UP000703269">
    <property type="component" value="Unassembled WGS sequence"/>
</dbReference>
<comment type="subcellular location">
    <subcellularLocation>
        <location evidence="1 6">Nucleus</location>
    </subcellularLocation>
</comment>
<protein>
    <recommendedName>
        <fullName evidence="6">Exosome complex protein</fullName>
    </recommendedName>
</protein>
<feature type="compositionally biased region" description="Basic residues" evidence="7">
    <location>
        <begin position="265"/>
        <end position="279"/>
    </location>
</feature>
<evidence type="ECO:0000256" key="6">
    <source>
        <dbReference type="RuleBase" id="RU368003"/>
    </source>
</evidence>
<proteinExistence type="inferred from homology"/>
<dbReference type="OrthoDB" id="1421013at2759"/>
<evidence type="ECO:0000256" key="3">
    <source>
        <dbReference type="ARBA" id="ARBA00022552"/>
    </source>
</evidence>
<comment type="function">
    <text evidence="6">Required for exosome-dependent processing of pre-rRNA and small nucleolar RNA (snRNA) precursors. Involved in processing of 35S pre-rRNA at the A0, A1 and A2 sites.</text>
</comment>
<keyword evidence="4 6" id="KW-0694">RNA-binding</keyword>